<dbReference type="NCBIfam" id="TIGR00077">
    <property type="entry name" value="lspA"/>
    <property type="match status" value="1"/>
</dbReference>
<sequence length="180" mass="20534">MPNQAKQPIAQQANDKATVPFGRWLLLAVILIALDQLSKWYFELNFQFAERLNVLPFFDFILVYNTGAAFSFLAGHDGWQRWFFVTLSIIASIVILVLLRRHATKTLFCLSLSLILAGAIGNLIDRLLLGHVIDFLLFYWGDNYFPAFNLADCCITIGATLLILDEVIRIRKDKQSNRPQ</sequence>
<evidence type="ECO:0000256" key="5">
    <source>
        <dbReference type="ARBA" id="ARBA00022750"/>
    </source>
</evidence>
<feature type="active site" evidence="9">
    <location>
        <position position="152"/>
    </location>
</feature>
<name>A0A378XE25_9BURK</name>
<protein>
    <recommendedName>
        <fullName evidence="9">Lipoprotein signal peptidase</fullName>
        <ecNumber evidence="9">3.4.23.36</ecNumber>
    </recommendedName>
    <alternativeName>
        <fullName evidence="9">Prolipoprotein signal peptidase</fullName>
    </alternativeName>
    <alternativeName>
        <fullName evidence="9">Signal peptidase II</fullName>
        <shortName evidence="9">SPase II</shortName>
    </alternativeName>
</protein>
<feature type="transmembrane region" description="Helical" evidence="9">
    <location>
        <begin position="106"/>
        <end position="124"/>
    </location>
</feature>
<keyword evidence="2 9" id="KW-1003">Cell membrane</keyword>
<evidence type="ECO:0000313" key="14">
    <source>
        <dbReference type="Proteomes" id="UP000254603"/>
    </source>
</evidence>
<dbReference type="EC" id="3.4.23.36" evidence="9"/>
<evidence type="ECO:0000256" key="3">
    <source>
        <dbReference type="ARBA" id="ARBA00022670"/>
    </source>
</evidence>
<comment type="function">
    <text evidence="9 10">This protein specifically catalyzes the removal of signal peptides from prolipoproteins.</text>
</comment>
<dbReference type="InterPro" id="IPR001872">
    <property type="entry name" value="Peptidase_A8"/>
</dbReference>
<evidence type="ECO:0000256" key="8">
    <source>
        <dbReference type="ARBA" id="ARBA00023136"/>
    </source>
</evidence>
<evidence type="ECO:0000256" key="4">
    <source>
        <dbReference type="ARBA" id="ARBA00022692"/>
    </source>
</evidence>
<feature type="active site" evidence="9">
    <location>
        <position position="134"/>
    </location>
</feature>
<evidence type="ECO:0000256" key="1">
    <source>
        <dbReference type="ARBA" id="ARBA00006139"/>
    </source>
</evidence>
<dbReference type="HAMAP" id="MF_00161">
    <property type="entry name" value="LspA"/>
    <property type="match status" value="1"/>
</dbReference>
<dbReference type="GO" id="GO:0004190">
    <property type="term" value="F:aspartic-type endopeptidase activity"/>
    <property type="evidence" value="ECO:0007669"/>
    <property type="project" value="UniProtKB-UniRule"/>
</dbReference>
<feature type="transmembrane region" description="Helical" evidence="9">
    <location>
        <begin position="79"/>
        <end position="99"/>
    </location>
</feature>
<dbReference type="EMBL" id="UGSB01000001">
    <property type="protein sequence ID" value="SUA51187.1"/>
    <property type="molecule type" value="Genomic_DNA"/>
</dbReference>
<proteinExistence type="inferred from homology"/>
<dbReference type="EMBL" id="CP065725">
    <property type="protein sequence ID" value="QPT40459.1"/>
    <property type="molecule type" value="Genomic_DNA"/>
</dbReference>
<organism evidence="13 14">
    <name type="scientific">Oligella ureolytica</name>
    <dbReference type="NCBI Taxonomy" id="90244"/>
    <lineage>
        <taxon>Bacteria</taxon>
        <taxon>Pseudomonadati</taxon>
        <taxon>Pseudomonadota</taxon>
        <taxon>Betaproteobacteria</taxon>
        <taxon>Burkholderiales</taxon>
        <taxon>Alcaligenaceae</taxon>
        <taxon>Oligella</taxon>
    </lineage>
</organism>
<keyword evidence="15" id="KW-1185">Reference proteome</keyword>
<comment type="subcellular location">
    <subcellularLocation>
        <location evidence="9">Cell membrane</location>
        <topology evidence="9">Multi-pass membrane protein</topology>
    </subcellularLocation>
</comment>
<dbReference type="PANTHER" id="PTHR33695">
    <property type="entry name" value="LIPOPROTEIN SIGNAL PEPTIDASE"/>
    <property type="match status" value="1"/>
</dbReference>
<dbReference type="OrthoDB" id="9810259at2"/>
<dbReference type="Proteomes" id="UP000594903">
    <property type="component" value="Chromosome"/>
</dbReference>
<dbReference type="PANTHER" id="PTHR33695:SF1">
    <property type="entry name" value="LIPOPROTEIN SIGNAL PEPTIDASE"/>
    <property type="match status" value="1"/>
</dbReference>
<reference evidence="12 15" key="2">
    <citation type="submission" date="2020-12" db="EMBL/GenBank/DDBJ databases">
        <title>FDA dAtabase for Regulatory Grade micrObial Sequences (FDA-ARGOS): Supporting development and validation of Infectious Disease Dx tests.</title>
        <authorList>
            <person name="Sproer C."/>
            <person name="Gronow S."/>
            <person name="Severitt S."/>
            <person name="Schroder I."/>
            <person name="Tallon L."/>
            <person name="Sadzewicz L."/>
            <person name="Zhao X."/>
            <person name="Boylan J."/>
            <person name="Ott S."/>
            <person name="Bowen H."/>
            <person name="Vavikolanu K."/>
            <person name="Mehta A."/>
            <person name="Aluvathingal J."/>
            <person name="Nadendla S."/>
            <person name="Lowell S."/>
            <person name="Myers T."/>
            <person name="Yan Y."/>
            <person name="Sichtig H."/>
        </authorList>
    </citation>
    <scope>NUCLEOTIDE SEQUENCE [LARGE SCALE GENOMIC DNA]</scope>
    <source>
        <strain evidence="12 15">FDAARGOS_872</strain>
    </source>
</reference>
<keyword evidence="7 9" id="KW-1133">Transmembrane helix</keyword>
<evidence type="ECO:0000256" key="2">
    <source>
        <dbReference type="ARBA" id="ARBA00022475"/>
    </source>
</evidence>
<evidence type="ECO:0000313" key="15">
    <source>
        <dbReference type="Proteomes" id="UP000594903"/>
    </source>
</evidence>
<evidence type="ECO:0000256" key="7">
    <source>
        <dbReference type="ARBA" id="ARBA00022989"/>
    </source>
</evidence>
<keyword evidence="6 9" id="KW-0378">Hydrolase</keyword>
<evidence type="ECO:0000256" key="11">
    <source>
        <dbReference type="RuleBase" id="RU004181"/>
    </source>
</evidence>
<keyword evidence="8 9" id="KW-0472">Membrane</keyword>
<dbReference type="Pfam" id="PF01252">
    <property type="entry name" value="Peptidase_A8"/>
    <property type="match status" value="1"/>
</dbReference>
<gene>
    <name evidence="9 13" type="primary">lspA</name>
    <name evidence="12" type="ORF">I6G29_02285</name>
    <name evidence="13" type="ORF">NCTC11997_00506</name>
</gene>
<feature type="transmembrane region" description="Helical" evidence="9">
    <location>
        <begin position="24"/>
        <end position="42"/>
    </location>
</feature>
<feature type="transmembrane region" description="Helical" evidence="9">
    <location>
        <begin position="54"/>
        <end position="73"/>
    </location>
</feature>
<evidence type="ECO:0000256" key="9">
    <source>
        <dbReference type="HAMAP-Rule" id="MF_00161"/>
    </source>
</evidence>
<comment type="pathway">
    <text evidence="9">Protein modification; lipoprotein biosynthesis (signal peptide cleavage).</text>
</comment>
<comment type="catalytic activity">
    <reaction evidence="9 10">
        <text>Release of signal peptides from bacterial membrane prolipoproteins. Hydrolyzes -Xaa-Yaa-Zaa-|-(S,diacylglyceryl)Cys-, in which Xaa is hydrophobic (preferably Leu), and Yaa (Ala or Ser) and Zaa (Gly or Ala) have small, neutral side chains.</text>
        <dbReference type="EC" id="3.4.23.36"/>
    </reaction>
</comment>
<keyword evidence="4 9" id="KW-0812">Transmembrane</keyword>
<feature type="transmembrane region" description="Helical" evidence="9">
    <location>
        <begin position="144"/>
        <end position="164"/>
    </location>
</feature>
<dbReference type="GO" id="GO:0005886">
    <property type="term" value="C:plasma membrane"/>
    <property type="evidence" value="ECO:0007669"/>
    <property type="project" value="UniProtKB-SubCell"/>
</dbReference>
<reference evidence="13 14" key="1">
    <citation type="submission" date="2018-06" db="EMBL/GenBank/DDBJ databases">
        <authorList>
            <consortium name="Pathogen Informatics"/>
            <person name="Doyle S."/>
        </authorList>
    </citation>
    <scope>NUCLEOTIDE SEQUENCE [LARGE SCALE GENOMIC DNA]</scope>
    <source>
        <strain evidence="13 14">NCTC11997</strain>
    </source>
</reference>
<evidence type="ECO:0000256" key="6">
    <source>
        <dbReference type="ARBA" id="ARBA00022801"/>
    </source>
</evidence>
<dbReference type="PRINTS" id="PR00781">
    <property type="entry name" value="LIPOSIGPTASE"/>
</dbReference>
<dbReference type="Proteomes" id="UP000254603">
    <property type="component" value="Unassembled WGS sequence"/>
</dbReference>
<dbReference type="PROSITE" id="PS00855">
    <property type="entry name" value="SPASE_II"/>
    <property type="match status" value="1"/>
</dbReference>
<comment type="similarity">
    <text evidence="1 9 11">Belongs to the peptidase A8 family.</text>
</comment>
<keyword evidence="5 9" id="KW-0064">Aspartyl protease</keyword>
<dbReference type="AlphaFoldDB" id="A0A378XE25"/>
<dbReference type="STRING" id="1122619.GCA_000373745_01236"/>
<keyword evidence="3 9" id="KW-0645">Protease</keyword>
<keyword evidence="13" id="KW-0449">Lipoprotein</keyword>
<dbReference type="RefSeq" id="WP_018574421.1">
    <property type="nucleotide sequence ID" value="NZ_CP065725.1"/>
</dbReference>
<evidence type="ECO:0000256" key="10">
    <source>
        <dbReference type="RuleBase" id="RU000594"/>
    </source>
</evidence>
<evidence type="ECO:0000313" key="13">
    <source>
        <dbReference type="EMBL" id="SUA51187.1"/>
    </source>
</evidence>
<dbReference type="UniPathway" id="UPA00665"/>
<accession>A0A378XE25</accession>
<evidence type="ECO:0000313" key="12">
    <source>
        <dbReference type="EMBL" id="QPT40459.1"/>
    </source>
</evidence>
<dbReference type="GO" id="GO:0006508">
    <property type="term" value="P:proteolysis"/>
    <property type="evidence" value="ECO:0007669"/>
    <property type="project" value="UniProtKB-KW"/>
</dbReference>